<dbReference type="AlphaFoldDB" id="X8BEP7"/>
<reference evidence="2" key="1">
    <citation type="submission" date="2014-01" db="EMBL/GenBank/DDBJ databases">
        <authorList>
            <person name="Brown-Elliot B."/>
            <person name="Wallace R."/>
            <person name="Lenaerts A."/>
            <person name="Ordway D."/>
            <person name="DeGroote M.A."/>
            <person name="Parker T."/>
            <person name="Sizemore C."/>
            <person name="Tallon L.J."/>
            <person name="Sadzewicz L.K."/>
            <person name="Sengamalay N."/>
            <person name="Fraser C.M."/>
            <person name="Hine E."/>
            <person name="Shefchek K.A."/>
            <person name="Das S.P."/>
            <person name="Tettelin H."/>
        </authorList>
    </citation>
    <scope>NUCLEOTIDE SEQUENCE [LARGE SCALE GENOMIC DNA]</scope>
    <source>
        <strain evidence="2">4042</strain>
    </source>
</reference>
<gene>
    <name evidence="2" type="ORF">I553_6472</name>
</gene>
<dbReference type="EMBL" id="JAOB01000042">
    <property type="protein sequence ID" value="EUA42612.1"/>
    <property type="molecule type" value="Genomic_DNA"/>
</dbReference>
<evidence type="ECO:0000313" key="2">
    <source>
        <dbReference type="EMBL" id="EUA42612.1"/>
    </source>
</evidence>
<organism evidence="2">
    <name type="scientific">Mycobacterium xenopi 4042</name>
    <dbReference type="NCBI Taxonomy" id="1299334"/>
    <lineage>
        <taxon>Bacteria</taxon>
        <taxon>Bacillati</taxon>
        <taxon>Actinomycetota</taxon>
        <taxon>Actinomycetes</taxon>
        <taxon>Mycobacteriales</taxon>
        <taxon>Mycobacteriaceae</taxon>
        <taxon>Mycobacterium</taxon>
    </lineage>
</organism>
<proteinExistence type="predicted"/>
<comment type="caution">
    <text evidence="2">The sequence shown here is derived from an EMBL/GenBank/DDBJ whole genome shotgun (WGS) entry which is preliminary data.</text>
</comment>
<name>X8BEP7_MYCXE</name>
<feature type="compositionally biased region" description="Low complexity" evidence="1">
    <location>
        <begin position="52"/>
        <end position="64"/>
    </location>
</feature>
<evidence type="ECO:0000256" key="1">
    <source>
        <dbReference type="SAM" id="MobiDB-lite"/>
    </source>
</evidence>
<sequence length="101" mass="10980">MGVRSSGSSSARFAARIVTGLGSIVRFLLSPLRGPHRHRTGFDRPVPPQPASRPASSPDWVRSSGSSSARFAARIVTGLGSIVRFLLSPLRGPHRHRTRWL</sequence>
<protein>
    <submittedName>
        <fullName evidence="2">Uncharacterized protein</fullName>
    </submittedName>
</protein>
<accession>X8BEP7</accession>
<feature type="region of interest" description="Disordered" evidence="1">
    <location>
        <begin position="33"/>
        <end position="64"/>
    </location>
</feature>